<organism evidence="2 3">
    <name type="scientific">Lutispora thermophila DSM 19022</name>
    <dbReference type="NCBI Taxonomy" id="1122184"/>
    <lineage>
        <taxon>Bacteria</taxon>
        <taxon>Bacillati</taxon>
        <taxon>Bacillota</taxon>
        <taxon>Clostridia</taxon>
        <taxon>Lutisporales</taxon>
        <taxon>Lutisporaceae</taxon>
        <taxon>Lutispora</taxon>
    </lineage>
</organism>
<dbReference type="Gene3D" id="2.30.40.10">
    <property type="entry name" value="Urease, subunit C, domain 1"/>
    <property type="match status" value="1"/>
</dbReference>
<dbReference type="SUPFAM" id="SSF51556">
    <property type="entry name" value="Metallo-dependent hydrolases"/>
    <property type="match status" value="1"/>
</dbReference>
<dbReference type="InterPro" id="IPR013108">
    <property type="entry name" value="Amidohydro_3"/>
</dbReference>
<dbReference type="PANTHER" id="PTHR11647">
    <property type="entry name" value="HYDRANTOINASE/DIHYDROPYRIMIDINASE FAMILY MEMBER"/>
    <property type="match status" value="1"/>
</dbReference>
<dbReference type="AlphaFoldDB" id="A0A1M6DVJ7"/>
<dbReference type="Gene3D" id="3.30.1490.130">
    <property type="entry name" value="D-aminoacylase. Domain 3"/>
    <property type="match status" value="1"/>
</dbReference>
<dbReference type="InterPro" id="IPR050378">
    <property type="entry name" value="Metallo-dep_Hydrolases_sf"/>
</dbReference>
<proteinExistence type="predicted"/>
<dbReference type="InterPro" id="IPR032466">
    <property type="entry name" value="Metal_Hydrolase"/>
</dbReference>
<dbReference type="PANTHER" id="PTHR11647:SF1">
    <property type="entry name" value="COLLAPSIN RESPONSE MEDIATOR PROTEIN"/>
    <property type="match status" value="1"/>
</dbReference>
<sequence length="538" mass="60612">MYDIVIKNGEILDGSGTKSYFADIGIKNGYISEISQCINDPALKVIDAKNHIVCPGFIDIDSHSDFSLYANPKAESKIRQGITTEIVGQGGRSLGPVNIEHLSDLKQYTKSYVQNTNEPNYWNWKTQYEFIDILSSRKTSVNIASLVGYGTIRVAVMGFEKRRPTNDEMNRMKQLLEDELINGIHGMSLGLDNSPDSLASIDELIEMAKVVKKYDGICSIHMREEGNYLFNSILEAIEISKKSGVKLQISHLKAAHPQNWGKVKEAISIINKAKNSGLNVDYDVYPYISYESVLTDVLPPWIRELSPEKIVESLKKDNIREKVVADMLDRNSNWGNPMLGSSWDRIRIVSMKKESNKKFEGMNIEQISEYLNLPPHDVVIDLLIDEGGVIKIIFSAMTESDLIEVMKQSMAIYSTDGLAVSPYGDYKDVAVHPRYYGTFPRILGRYVRQKKIVDIEEAIYKMTLLPAIKMNLKDRGYLAVGYKADITIFNKDTIIDESTYTKPHQYPVGIKDVIVNGVVVVENGEHTGELPGVHIKRK</sequence>
<dbReference type="RefSeq" id="WP_073025432.1">
    <property type="nucleotide sequence ID" value="NZ_FQZS01000007.1"/>
</dbReference>
<feature type="domain" description="Amidohydrolase 3" evidence="1">
    <location>
        <begin position="431"/>
        <end position="521"/>
    </location>
</feature>
<name>A0A1M6DVJ7_9FIRM</name>
<dbReference type="SUPFAM" id="SSF51338">
    <property type="entry name" value="Composite domain of metallo-dependent hydrolases"/>
    <property type="match status" value="1"/>
</dbReference>
<dbReference type="Proteomes" id="UP000184442">
    <property type="component" value="Unassembled WGS sequence"/>
</dbReference>
<dbReference type="EMBL" id="FQZS01000007">
    <property type="protein sequence ID" value="SHI77266.1"/>
    <property type="molecule type" value="Genomic_DNA"/>
</dbReference>
<dbReference type="Gene3D" id="3.20.20.140">
    <property type="entry name" value="Metal-dependent hydrolases"/>
    <property type="match status" value="1"/>
</dbReference>
<dbReference type="GO" id="GO:0016811">
    <property type="term" value="F:hydrolase activity, acting on carbon-nitrogen (but not peptide) bonds, in linear amides"/>
    <property type="evidence" value="ECO:0007669"/>
    <property type="project" value="InterPro"/>
</dbReference>
<evidence type="ECO:0000313" key="2">
    <source>
        <dbReference type="EMBL" id="SHI77266.1"/>
    </source>
</evidence>
<dbReference type="InterPro" id="IPR023100">
    <property type="entry name" value="D-aminoacylase_insert_dom_sf"/>
</dbReference>
<dbReference type="OrthoDB" id="9775607at2"/>
<evidence type="ECO:0000259" key="1">
    <source>
        <dbReference type="Pfam" id="PF07969"/>
    </source>
</evidence>
<dbReference type="STRING" id="1122184.SAMN02745176_01318"/>
<reference evidence="2 3" key="1">
    <citation type="submission" date="2016-11" db="EMBL/GenBank/DDBJ databases">
        <authorList>
            <person name="Jaros S."/>
            <person name="Januszkiewicz K."/>
            <person name="Wedrychowicz H."/>
        </authorList>
    </citation>
    <scope>NUCLEOTIDE SEQUENCE [LARGE SCALE GENOMIC DNA]</scope>
    <source>
        <strain evidence="2 3">DSM 19022</strain>
    </source>
</reference>
<accession>A0A1M6DVJ7</accession>
<dbReference type="Pfam" id="PF07969">
    <property type="entry name" value="Amidohydro_3"/>
    <property type="match status" value="1"/>
</dbReference>
<gene>
    <name evidence="2" type="ORF">SAMN02745176_01318</name>
</gene>
<protein>
    <submittedName>
        <fullName evidence="2">N-acyl-D-amino-acid deacylase</fullName>
    </submittedName>
</protein>
<keyword evidence="3" id="KW-1185">Reference proteome</keyword>
<evidence type="ECO:0000313" key="3">
    <source>
        <dbReference type="Proteomes" id="UP000184442"/>
    </source>
</evidence>
<dbReference type="InterPro" id="IPR011059">
    <property type="entry name" value="Metal-dep_hydrolase_composite"/>
</dbReference>